<dbReference type="Pfam" id="PF00076">
    <property type="entry name" value="RRM_1"/>
    <property type="match status" value="1"/>
</dbReference>
<feature type="compositionally biased region" description="Low complexity" evidence="3">
    <location>
        <begin position="525"/>
        <end position="539"/>
    </location>
</feature>
<organism evidence="5 6">
    <name type="scientific">Galerina marginata (strain CBS 339.88)</name>
    <dbReference type="NCBI Taxonomy" id="685588"/>
    <lineage>
        <taxon>Eukaryota</taxon>
        <taxon>Fungi</taxon>
        <taxon>Dikarya</taxon>
        <taxon>Basidiomycota</taxon>
        <taxon>Agaricomycotina</taxon>
        <taxon>Agaricomycetes</taxon>
        <taxon>Agaricomycetidae</taxon>
        <taxon>Agaricales</taxon>
        <taxon>Agaricineae</taxon>
        <taxon>Strophariaceae</taxon>
        <taxon>Galerina</taxon>
    </lineage>
</organism>
<dbReference type="GO" id="GO:0003723">
    <property type="term" value="F:RNA binding"/>
    <property type="evidence" value="ECO:0007669"/>
    <property type="project" value="UniProtKB-UniRule"/>
</dbReference>
<feature type="domain" description="RRM" evidence="4">
    <location>
        <begin position="957"/>
        <end position="1043"/>
    </location>
</feature>
<feature type="region of interest" description="Disordered" evidence="3">
    <location>
        <begin position="740"/>
        <end position="764"/>
    </location>
</feature>
<feature type="region of interest" description="Disordered" evidence="3">
    <location>
        <begin position="1230"/>
        <end position="1306"/>
    </location>
</feature>
<dbReference type="SMART" id="SM00360">
    <property type="entry name" value="RRM"/>
    <property type="match status" value="1"/>
</dbReference>
<feature type="region of interest" description="Disordered" evidence="3">
    <location>
        <begin position="699"/>
        <end position="727"/>
    </location>
</feature>
<feature type="region of interest" description="Disordered" evidence="3">
    <location>
        <begin position="781"/>
        <end position="818"/>
    </location>
</feature>
<dbReference type="Gene3D" id="3.30.70.330">
    <property type="match status" value="2"/>
</dbReference>
<keyword evidence="1 2" id="KW-0694">RNA-binding</keyword>
<dbReference type="SUPFAM" id="SSF54928">
    <property type="entry name" value="RNA-binding domain, RBD"/>
    <property type="match status" value="1"/>
</dbReference>
<feature type="compositionally biased region" description="Gly residues" evidence="3">
    <location>
        <begin position="926"/>
        <end position="942"/>
    </location>
</feature>
<feature type="compositionally biased region" description="Low complexity" evidence="3">
    <location>
        <begin position="1098"/>
        <end position="1109"/>
    </location>
</feature>
<feature type="compositionally biased region" description="Low complexity" evidence="3">
    <location>
        <begin position="190"/>
        <end position="201"/>
    </location>
</feature>
<feature type="compositionally biased region" description="Polar residues" evidence="3">
    <location>
        <begin position="748"/>
        <end position="757"/>
    </location>
</feature>
<feature type="compositionally biased region" description="Low complexity" evidence="3">
    <location>
        <begin position="781"/>
        <end position="814"/>
    </location>
</feature>
<dbReference type="InterPro" id="IPR012677">
    <property type="entry name" value="Nucleotide-bd_a/b_plait_sf"/>
</dbReference>
<dbReference type="PANTHER" id="PTHR10501">
    <property type="entry name" value="U1 SMALL NUCLEAR RIBONUCLEOPROTEIN A/U2 SMALL NUCLEAR RIBONUCLEOPROTEIN B"/>
    <property type="match status" value="1"/>
</dbReference>
<dbReference type="Proteomes" id="UP000027222">
    <property type="component" value="Unassembled WGS sequence"/>
</dbReference>
<feature type="compositionally biased region" description="Low complexity" evidence="3">
    <location>
        <begin position="1082"/>
        <end position="1091"/>
    </location>
</feature>
<feature type="compositionally biased region" description="Low complexity" evidence="3">
    <location>
        <begin position="1061"/>
        <end position="1074"/>
    </location>
</feature>
<proteinExistence type="predicted"/>
<dbReference type="OrthoDB" id="431169at2759"/>
<dbReference type="STRING" id="685588.A0A067TLH6"/>
<feature type="region of interest" description="Disordered" evidence="3">
    <location>
        <begin position="1041"/>
        <end position="1131"/>
    </location>
</feature>
<feature type="region of interest" description="Disordered" evidence="3">
    <location>
        <begin position="885"/>
        <end position="951"/>
    </location>
</feature>
<dbReference type="PROSITE" id="PS50102">
    <property type="entry name" value="RRM"/>
    <property type="match status" value="1"/>
</dbReference>
<feature type="compositionally biased region" description="Basic and acidic residues" evidence="3">
    <location>
        <begin position="38"/>
        <end position="55"/>
    </location>
</feature>
<feature type="region of interest" description="Disordered" evidence="3">
    <location>
        <begin position="577"/>
        <end position="608"/>
    </location>
</feature>
<dbReference type="InterPro" id="IPR000504">
    <property type="entry name" value="RRM_dom"/>
</dbReference>
<feature type="compositionally biased region" description="Low complexity" evidence="3">
    <location>
        <begin position="885"/>
        <end position="925"/>
    </location>
</feature>
<evidence type="ECO:0000313" key="6">
    <source>
        <dbReference type="Proteomes" id="UP000027222"/>
    </source>
</evidence>
<dbReference type="EMBL" id="KL142368">
    <property type="protein sequence ID" value="KDR84070.1"/>
    <property type="molecule type" value="Genomic_DNA"/>
</dbReference>
<reference evidence="6" key="1">
    <citation type="journal article" date="2014" name="Proc. Natl. Acad. Sci. U.S.A.">
        <title>Extensive sampling of basidiomycete genomes demonstrates inadequacy of the white-rot/brown-rot paradigm for wood decay fungi.</title>
        <authorList>
            <person name="Riley R."/>
            <person name="Salamov A.A."/>
            <person name="Brown D.W."/>
            <person name="Nagy L.G."/>
            <person name="Floudas D."/>
            <person name="Held B.W."/>
            <person name="Levasseur A."/>
            <person name="Lombard V."/>
            <person name="Morin E."/>
            <person name="Otillar R."/>
            <person name="Lindquist E.A."/>
            <person name="Sun H."/>
            <person name="LaButti K.M."/>
            <person name="Schmutz J."/>
            <person name="Jabbour D."/>
            <person name="Luo H."/>
            <person name="Baker S.E."/>
            <person name="Pisabarro A.G."/>
            <person name="Walton J.D."/>
            <person name="Blanchette R.A."/>
            <person name="Henrissat B."/>
            <person name="Martin F."/>
            <person name="Cullen D."/>
            <person name="Hibbett D.S."/>
            <person name="Grigoriev I.V."/>
        </authorList>
    </citation>
    <scope>NUCLEOTIDE SEQUENCE [LARGE SCALE GENOMIC DNA]</scope>
    <source>
        <strain evidence="6">CBS 339.88</strain>
    </source>
</reference>
<accession>A0A067TLH6</accession>
<feature type="compositionally biased region" description="Basic and acidic residues" evidence="3">
    <location>
        <begin position="703"/>
        <end position="717"/>
    </location>
</feature>
<evidence type="ECO:0000313" key="5">
    <source>
        <dbReference type="EMBL" id="KDR84070.1"/>
    </source>
</evidence>
<dbReference type="HOGENOM" id="CLU_006261_0_0_1"/>
<name>A0A067TLH6_GALM3</name>
<sequence length="1306" mass="135622">MPSAAVLHQQDEDFINKSLLASLDAQADAEPLDDSDLHDDHDAPFRRPPLHRPDSPDTVPFHQMHIHHPHPALYDYNDYEQQKFPAKLNGFPNPNYRATFTSYPNATRSRHQANQSALGNNPGQPYRDPTAFYPSAEAFSAQMTSPVPSHMQPYDHRQSYDYNSQPNGVHKSYLADPYPGSSLHNPPKPATQQQQPYPAAQYSSNGIQLSSQTPYGPHVPAMGASSNPAVPPGLTTSVSMNMANGANTTSNGEEISTIFVVGFPEDMQEREFQNMFTFSTGFEAATLKIPNKEYTAYGSLVGGPPGSSLPNGVGVNALRGPGFQYAGPNDPYNLVTVNQGGVVVDGGRDGTMASWPAPAPSADDLTSGHYLGAGPGGAAGLGLGMGLAGAGVGSNLNLPPRKQIIGFAKFRSREEALAARDVLQGRRVDIEKGAVLKAEMAKKNLHTKRGVGPVPGVGVGVGVGGGLQQTQTQPHMSGLSVAGLDAFSVEPAFPSPANATNTTSSSVTASNRESIARLGWRDSGLQQANSSQAQGQQDSTSVNGLPTGLGPNVNGTAHEDERKRDSVLSLGLSGLSLSSVSSGGGARERVDDDEQLRKRKESKDRERELNLMRLRASNAAAYDAFHGVPASATTPANGVGLTGISRQTSTASTGTTSGSVSASASASVSSLWTPSSIAPTTGVDPLSVASPVFGDVEEEAQDQELKEQTEGNGEEHNGQQPHSQDEIVGPWDRINNAAAVARPAATASERSASPGFTPQQQQGLGQGYQYQPQYMHLHEQQQLQLQQQLQNQQQQQGYHGSSQSESSETGSVVGAADSAPGSANPIGYVGARLGFTGTGASASGFARGLAGYMMTSSAASLAQQPIGPGGASTAAINTSTIGAPLSSGSSAAGSVDTGSGGHSSPQLPSPASASGGSGSGASATGSGSGSGTSGGTNGGMSGSVGVRGTVDQNPPINTLYVGNLPTSPPPIGYPSDYLEETLREVFSVRPGYRKLCFRHKANGPMCFVEFEDVQYAAKALAEMSGNTLRGVVKNGIRLSYSKNPLGVRTPTSAGSNAGGPTLQQQQQLMQTLSNHQHHQYHHLQQQQQQHQMPPPPSSASSSNSNSTSGQGQGQLDGFQPRLPDDFTLQHRGPLPTAILRRDSVLSPTVPASLAQAQAQVQQQVYLSSSGSSSGSGAGAGGGASFFSSPPPRFYTTSPGSGIAFGTTSSTPLTGASTAFVPRSAVNGVGAMYGHSHNQNHNHNGHSGGFGGGYGGVQQATFSPFGVPPFSNESPFGQPTIPHLQPLSIPGSEQHQHQPHQGGLGED</sequence>
<feature type="region of interest" description="Disordered" evidence="3">
    <location>
        <begin position="145"/>
        <end position="228"/>
    </location>
</feature>
<evidence type="ECO:0000256" key="1">
    <source>
        <dbReference type="ARBA" id="ARBA00022884"/>
    </source>
</evidence>
<evidence type="ECO:0000256" key="3">
    <source>
        <dbReference type="SAM" id="MobiDB-lite"/>
    </source>
</evidence>
<gene>
    <name evidence="5" type="ORF">GALMADRAFT_219901</name>
</gene>
<feature type="region of interest" description="Disordered" evidence="3">
    <location>
        <begin position="27"/>
        <end position="63"/>
    </location>
</feature>
<feature type="compositionally biased region" description="Low complexity" evidence="3">
    <location>
        <begin position="648"/>
        <end position="661"/>
    </location>
</feature>
<feature type="compositionally biased region" description="Gly residues" evidence="3">
    <location>
        <begin position="1245"/>
        <end position="1255"/>
    </location>
</feature>
<evidence type="ECO:0000256" key="2">
    <source>
        <dbReference type="PROSITE-ProRule" id="PRU00176"/>
    </source>
</evidence>
<dbReference type="InterPro" id="IPR035979">
    <property type="entry name" value="RBD_domain_sf"/>
</dbReference>
<feature type="compositionally biased region" description="Polar residues" evidence="3">
    <location>
        <begin position="202"/>
        <end position="214"/>
    </location>
</feature>
<keyword evidence="6" id="KW-1185">Reference proteome</keyword>
<feature type="region of interest" description="Disordered" evidence="3">
    <location>
        <begin position="641"/>
        <end position="661"/>
    </location>
</feature>
<evidence type="ECO:0000259" key="4">
    <source>
        <dbReference type="PROSITE" id="PS50102"/>
    </source>
</evidence>
<protein>
    <recommendedName>
        <fullName evidence="4">RRM domain-containing protein</fullName>
    </recommendedName>
</protein>
<feature type="region of interest" description="Disordered" evidence="3">
    <location>
        <begin position="525"/>
        <end position="565"/>
    </location>
</feature>